<dbReference type="RefSeq" id="WP_184256394.1">
    <property type="nucleotide sequence ID" value="NZ_JACHIO010000011.1"/>
</dbReference>
<gene>
    <name evidence="1" type="ORF">HDF15_002826</name>
</gene>
<evidence type="ECO:0008006" key="3">
    <source>
        <dbReference type="Google" id="ProtNLM"/>
    </source>
</evidence>
<organism evidence="1 2">
    <name type="scientific">Granulicella mallensis</name>
    <dbReference type="NCBI Taxonomy" id="940614"/>
    <lineage>
        <taxon>Bacteria</taxon>
        <taxon>Pseudomonadati</taxon>
        <taxon>Acidobacteriota</taxon>
        <taxon>Terriglobia</taxon>
        <taxon>Terriglobales</taxon>
        <taxon>Acidobacteriaceae</taxon>
        <taxon>Granulicella</taxon>
    </lineage>
</organism>
<dbReference type="GO" id="GO:0016627">
    <property type="term" value="F:oxidoreductase activity, acting on the CH-CH group of donors"/>
    <property type="evidence" value="ECO:0007669"/>
    <property type="project" value="InterPro"/>
</dbReference>
<reference evidence="1 2" key="1">
    <citation type="submission" date="2020-08" db="EMBL/GenBank/DDBJ databases">
        <title>Genomic Encyclopedia of Type Strains, Phase IV (KMG-V): Genome sequencing to study the core and pangenomes of soil and plant-associated prokaryotes.</title>
        <authorList>
            <person name="Whitman W."/>
        </authorList>
    </citation>
    <scope>NUCLEOTIDE SEQUENCE [LARGE SCALE GENOMIC DNA]</scope>
    <source>
        <strain evidence="1 2">X5P3</strain>
    </source>
</reference>
<protein>
    <recommendedName>
        <fullName evidence="3">Acyl-CoA dehydrogenase domain-containing protein</fullName>
    </recommendedName>
</protein>
<dbReference type="Proteomes" id="UP000584867">
    <property type="component" value="Unassembled WGS sequence"/>
</dbReference>
<proteinExistence type="predicted"/>
<comment type="caution">
    <text evidence="1">The sequence shown here is derived from an EMBL/GenBank/DDBJ whole genome shotgun (WGS) entry which is preliminary data.</text>
</comment>
<dbReference type="SUPFAM" id="SSF56645">
    <property type="entry name" value="Acyl-CoA dehydrogenase NM domain-like"/>
    <property type="match status" value="1"/>
</dbReference>
<dbReference type="Gene3D" id="2.40.110.10">
    <property type="entry name" value="Butyryl-CoA Dehydrogenase, subunit A, domain 2"/>
    <property type="match status" value="1"/>
</dbReference>
<dbReference type="AlphaFoldDB" id="A0A7W7ZRI6"/>
<evidence type="ECO:0000313" key="1">
    <source>
        <dbReference type="EMBL" id="MBB5064468.1"/>
    </source>
</evidence>
<evidence type="ECO:0000313" key="2">
    <source>
        <dbReference type="Proteomes" id="UP000584867"/>
    </source>
</evidence>
<dbReference type="EMBL" id="JACHIO010000011">
    <property type="protein sequence ID" value="MBB5064468.1"/>
    <property type="molecule type" value="Genomic_DNA"/>
</dbReference>
<dbReference type="InterPro" id="IPR036250">
    <property type="entry name" value="AcylCo_DH-like_C"/>
</dbReference>
<dbReference type="SUPFAM" id="SSF47203">
    <property type="entry name" value="Acyl-CoA dehydrogenase C-terminal domain-like"/>
    <property type="match status" value="1"/>
</dbReference>
<name>A0A7W7ZRI6_9BACT</name>
<dbReference type="InterPro" id="IPR046373">
    <property type="entry name" value="Acyl-CoA_Oxase/DH_mid-dom_sf"/>
</dbReference>
<accession>A0A7W7ZRI6</accession>
<dbReference type="InterPro" id="IPR009100">
    <property type="entry name" value="AcylCoA_DH/oxidase_NM_dom_sf"/>
</dbReference>
<sequence length="324" mass="35803">MTSEALLQRLRSLTEIAMPLPGAGDTPGRHRQLMEIGREDLSLARLAEAHWDAISILAEAGRKPEPGAIYGVWASEKPGQELSLIPRSGRYSLVGTKMFCSGAGLVDRALVTVSKPERFLVDVDLRREVEGFEFNTSGWKSNAFQQTGTATATFKEISILPDEVVGKDGWYLSRPGFWHGACGPAACWAGGAAGLVDYAMQQSRDDPHTLAHLGAMNASIWGLRSYLDLAGREIDAKPCDVGEAHSRALIVRHLVEQACTEVLRRLPRAYGPHPLAFDEEISRRYQELDLYLRQSHAERDLESLGRELKSQQIRSNEHVSSPVF</sequence>